<organism evidence="3 4">
    <name type="scientific">Thermoactinomyces mirandus</name>
    <dbReference type="NCBI Taxonomy" id="2756294"/>
    <lineage>
        <taxon>Bacteria</taxon>
        <taxon>Bacillati</taxon>
        <taxon>Bacillota</taxon>
        <taxon>Bacilli</taxon>
        <taxon>Bacillales</taxon>
        <taxon>Thermoactinomycetaceae</taxon>
        <taxon>Thermoactinomyces</taxon>
    </lineage>
</organism>
<evidence type="ECO:0000313" key="3">
    <source>
        <dbReference type="EMBL" id="MBA4603434.1"/>
    </source>
</evidence>
<evidence type="ECO:0000259" key="1">
    <source>
        <dbReference type="Pfam" id="PF05913"/>
    </source>
</evidence>
<dbReference type="InterPro" id="IPR008589">
    <property type="entry name" value="MupG"/>
</dbReference>
<dbReference type="EMBL" id="JACEOL010000053">
    <property type="protein sequence ID" value="MBA4603434.1"/>
    <property type="molecule type" value="Genomic_DNA"/>
</dbReference>
<dbReference type="InterPro" id="IPR043894">
    <property type="entry name" value="MupG_C"/>
</dbReference>
<feature type="domain" description="6-phospho-N-acetylmuramidase N-terminal" evidence="2">
    <location>
        <begin position="2"/>
        <end position="230"/>
    </location>
</feature>
<dbReference type="Gene3D" id="2.40.100.10">
    <property type="entry name" value="Cyclophilin-like"/>
    <property type="match status" value="1"/>
</dbReference>
<dbReference type="RefSeq" id="WP_181741910.1">
    <property type="nucleotide sequence ID" value="NZ_JACEOL010000053.1"/>
</dbReference>
<dbReference type="AlphaFoldDB" id="A0A7W1XUA8"/>
<dbReference type="Gene3D" id="3.20.20.70">
    <property type="entry name" value="Aldolase class I"/>
    <property type="match status" value="1"/>
</dbReference>
<dbReference type="PANTHER" id="PTHR38435">
    <property type="match status" value="1"/>
</dbReference>
<reference evidence="3 4" key="1">
    <citation type="submission" date="2020-07" db="EMBL/GenBank/DDBJ databases">
        <title>Thermoactinomyces phylogeny.</title>
        <authorList>
            <person name="Dunlap C."/>
        </authorList>
    </citation>
    <scope>NUCLEOTIDE SEQUENCE [LARGE SCALE GENOMIC DNA]</scope>
    <source>
        <strain evidence="3 4">AMNI-1</strain>
    </source>
</reference>
<keyword evidence="4" id="KW-1185">Reference proteome</keyword>
<dbReference type="InterPro" id="IPR017853">
    <property type="entry name" value="GH"/>
</dbReference>
<dbReference type="InterPro" id="IPR029000">
    <property type="entry name" value="Cyclophilin-like_dom_sf"/>
</dbReference>
<name>A0A7W1XUA8_9BACL</name>
<dbReference type="Proteomes" id="UP000538292">
    <property type="component" value="Unassembled WGS sequence"/>
</dbReference>
<feature type="domain" description="6-phospho-N-acetylmuramidase C-terminal" evidence="1">
    <location>
        <begin position="258"/>
        <end position="352"/>
    </location>
</feature>
<comment type="caution">
    <text evidence="3">The sequence shown here is derived from an EMBL/GenBank/DDBJ whole genome shotgun (WGS) entry which is preliminary data.</text>
</comment>
<dbReference type="Pfam" id="PF19200">
    <property type="entry name" value="MupG_N"/>
    <property type="match status" value="1"/>
</dbReference>
<protein>
    <submittedName>
        <fullName evidence="3">DUF871 domain-containing protein</fullName>
    </submittedName>
</protein>
<dbReference type="Pfam" id="PF05913">
    <property type="entry name" value="MupG_C"/>
    <property type="match status" value="1"/>
</dbReference>
<dbReference type="InterPro" id="IPR013785">
    <property type="entry name" value="Aldolase_TIM"/>
</dbReference>
<proteinExistence type="predicted"/>
<evidence type="ECO:0000313" key="4">
    <source>
        <dbReference type="Proteomes" id="UP000538292"/>
    </source>
</evidence>
<dbReference type="PANTHER" id="PTHR38435:SF2">
    <property type="entry name" value="DUF871 DOMAIN-CONTAINING PROTEIN"/>
    <property type="match status" value="1"/>
</dbReference>
<evidence type="ECO:0000259" key="2">
    <source>
        <dbReference type="Pfam" id="PF19200"/>
    </source>
</evidence>
<dbReference type="SUPFAM" id="SSF51445">
    <property type="entry name" value="(Trans)glycosidases"/>
    <property type="match status" value="1"/>
</dbReference>
<dbReference type="SUPFAM" id="SSF50891">
    <property type="entry name" value="Cyclophilin-like"/>
    <property type="match status" value="1"/>
</dbReference>
<accession>A0A7W1XUA8</accession>
<dbReference type="InterPro" id="IPR043797">
    <property type="entry name" value="MupG_N"/>
</dbReference>
<gene>
    <name evidence="3" type="ORF">H2C83_14160</name>
</gene>
<sequence>MLGISVYLSRENERFNREWIKRAHENGFTAIFTSLHIPEEDPKTYKELLLDLGMQAKKYQMDLFADISSESLGYLQIGIDHAEQLAEWGVTGLRLDYGFGISEMVTLSRQLKLQLNASTLTEELMETLLKEGLNANNIEASHNYYPRPETGLDREYFLRKNRFLKSCDITISAFIPGDGIKRQPLYQGLPTLEMHRCVSPVHACLDLTENCLVGSVYVGDPSLRDETLARFPMLKKKIIPLRYQAVNKEEFAHIHEYLGSIQSNRIDPARDVIRVEDSRAAFHHSRIKPNNITGRPEGTITIDNEKYGRYAGEIQITRTELEPDDKVNVIGRVIDEDIPLLSYIGGGRKFLLQKVN</sequence>